<evidence type="ECO:0000256" key="8">
    <source>
        <dbReference type="SAM" id="MobiDB-lite"/>
    </source>
</evidence>
<protein>
    <submittedName>
        <fullName evidence="10">Fungal-specific transcription factor domain-containing protein</fullName>
    </submittedName>
</protein>
<sequence length="889" mass="98729">MPGILPMKVIKVGSSSQSRIAQACDRCRSKKIRCDGIRPTCSQCANVGFECRTSDKLSRRAFPRGYTESLEERVRVLEAEVRELKDLLDEKDEKIEMLSKMEANRHQRRTPGASPSASEASEPRRDSQSRDDTFRVQPTPLLLGVENSDSYFMGSSSGRCFIEALKRRMNETDRPCVDFSPDAFLHIQGCQPLVPTSVDQPLTPPPRIFSDRCVNVYFQEWAPLFPVLHKPTFLQVYEDFVADPENLKNNHKIAQLYLVFSIAGLASDLPDLDQLAICEKRWVHALDAVLVEDTIATLQCLILALLYCTIRADYKRLQHYKGVAVGLSHRLGLHQSQKRFSFGALTTETRKKVFWTLYTLDCFTATILGLPKLLKEEDVQAEYPADTDDEYVTENGFQPTLPGECTRLSSALALFRGSRILAHVLEEIYPAVTPHELSLQRMGMLADELDGWYAKLPSHLRLNFSQDKPSTDITGSRSPLLALVYYHIRMLIYRPAVGSTLGPKAAPALLAIAESSKHVVQIVQLLEERNMTFAMCMNKGDVLAICGMIHLYHRLELKPESKLMRENERLINVITKLLFKSGASGFIEFKRAASSLVTLEEPSEKTPPPQPRATSMAAPMSGRSVPTAPQPRHMSTPTSRLAGRQSWATASETDLLQQQQKLRRMTMPTLPGQRPQFQRSISRQSFENLPQDMFAGHQNAAPHASRASSGSSPSSARSRLDYMPLGNTHPQSHASSPGPTFVQAPGTVHVQNQRVAGAPVVRSLNMTDPEWEALLGEMDGGLNNVYDAIYGGPGFAQETPTSATANSNSDWSPDTFDLSSFNLGDFETDQPPPRSVHSLSDDSVSSQDEITATAMAQMINPADFSSQLLAVDCSNPKNFMLEGLQAFPV</sequence>
<comment type="subcellular location">
    <subcellularLocation>
        <location evidence="1">Nucleus</location>
    </subcellularLocation>
</comment>
<dbReference type="InterPro" id="IPR036864">
    <property type="entry name" value="Zn2-C6_fun-type_DNA-bd_sf"/>
</dbReference>
<evidence type="ECO:0000313" key="10">
    <source>
        <dbReference type="EMBL" id="KAH7326185.1"/>
    </source>
</evidence>
<keyword evidence="7" id="KW-0539">Nucleus</keyword>
<dbReference type="Pfam" id="PF04082">
    <property type="entry name" value="Fungal_trans"/>
    <property type="match status" value="1"/>
</dbReference>
<name>A0A8K0T473_9HYPO</name>
<dbReference type="CDD" id="cd12148">
    <property type="entry name" value="fungal_TF_MHR"/>
    <property type="match status" value="1"/>
</dbReference>
<dbReference type="FunFam" id="4.10.240.10:FF:000007">
    <property type="entry name" value="C6 transcription factor FacB"/>
    <property type="match status" value="1"/>
</dbReference>
<comment type="caution">
    <text evidence="10">The sequence shown here is derived from an EMBL/GenBank/DDBJ whole genome shotgun (WGS) entry which is preliminary data.</text>
</comment>
<feature type="region of interest" description="Disordered" evidence="8">
    <location>
        <begin position="597"/>
        <end position="649"/>
    </location>
</feature>
<keyword evidence="2" id="KW-0479">Metal-binding</keyword>
<dbReference type="SMART" id="SM00906">
    <property type="entry name" value="Fungal_trans"/>
    <property type="match status" value="1"/>
</dbReference>
<evidence type="ECO:0000259" key="9">
    <source>
        <dbReference type="PROSITE" id="PS50048"/>
    </source>
</evidence>
<dbReference type="InterPro" id="IPR007219">
    <property type="entry name" value="XnlR_reg_dom"/>
</dbReference>
<dbReference type="GO" id="GO:0006351">
    <property type="term" value="P:DNA-templated transcription"/>
    <property type="evidence" value="ECO:0007669"/>
    <property type="project" value="InterPro"/>
</dbReference>
<evidence type="ECO:0000256" key="7">
    <source>
        <dbReference type="ARBA" id="ARBA00023242"/>
    </source>
</evidence>
<keyword evidence="11" id="KW-1185">Reference proteome</keyword>
<feature type="compositionally biased region" description="Basic and acidic residues" evidence="8">
    <location>
        <begin position="121"/>
        <end position="134"/>
    </location>
</feature>
<evidence type="ECO:0000256" key="6">
    <source>
        <dbReference type="ARBA" id="ARBA00023163"/>
    </source>
</evidence>
<dbReference type="CDD" id="cd15485">
    <property type="entry name" value="ZIP_Cat8"/>
    <property type="match status" value="1"/>
</dbReference>
<evidence type="ECO:0000256" key="4">
    <source>
        <dbReference type="ARBA" id="ARBA00023015"/>
    </source>
</evidence>
<dbReference type="PROSITE" id="PS00463">
    <property type="entry name" value="ZN2_CY6_FUNGAL_1"/>
    <property type="match status" value="1"/>
</dbReference>
<feature type="compositionally biased region" description="Low complexity" evidence="8">
    <location>
        <begin position="700"/>
        <end position="717"/>
    </location>
</feature>
<feature type="domain" description="Zn(2)-C6 fungal-type" evidence="9">
    <location>
        <begin position="23"/>
        <end position="53"/>
    </location>
</feature>
<dbReference type="CDD" id="cd00067">
    <property type="entry name" value="GAL4"/>
    <property type="match status" value="1"/>
</dbReference>
<dbReference type="Proteomes" id="UP000813444">
    <property type="component" value="Unassembled WGS sequence"/>
</dbReference>
<evidence type="ECO:0000256" key="5">
    <source>
        <dbReference type="ARBA" id="ARBA00023125"/>
    </source>
</evidence>
<gene>
    <name evidence="10" type="ORF">B0I35DRAFT_422070</name>
</gene>
<dbReference type="InterPro" id="IPR001138">
    <property type="entry name" value="Zn2Cys6_DnaBD"/>
</dbReference>
<evidence type="ECO:0000256" key="2">
    <source>
        <dbReference type="ARBA" id="ARBA00022723"/>
    </source>
</evidence>
<evidence type="ECO:0000313" key="11">
    <source>
        <dbReference type="Proteomes" id="UP000813444"/>
    </source>
</evidence>
<feature type="compositionally biased region" description="Polar residues" evidence="8">
    <location>
        <begin position="728"/>
        <end position="738"/>
    </location>
</feature>
<dbReference type="AlphaFoldDB" id="A0A8K0T473"/>
<dbReference type="PROSITE" id="PS50048">
    <property type="entry name" value="ZN2_CY6_FUNGAL_2"/>
    <property type="match status" value="1"/>
</dbReference>
<dbReference type="Gene3D" id="4.10.240.10">
    <property type="entry name" value="Zn(2)-C6 fungal-type DNA-binding domain"/>
    <property type="match status" value="1"/>
</dbReference>
<dbReference type="SUPFAM" id="SSF57701">
    <property type="entry name" value="Zn2/Cys6 DNA-binding domain"/>
    <property type="match status" value="1"/>
</dbReference>
<dbReference type="PANTHER" id="PTHR46910:SF12">
    <property type="entry name" value="REGULATORY PROTEIN CAT8"/>
    <property type="match status" value="1"/>
</dbReference>
<feature type="region of interest" description="Disordered" evidence="8">
    <location>
        <begin position="820"/>
        <end position="847"/>
    </location>
</feature>
<reference evidence="10" key="1">
    <citation type="journal article" date="2021" name="Nat. Commun.">
        <title>Genetic determinants of endophytism in the Arabidopsis root mycobiome.</title>
        <authorList>
            <person name="Mesny F."/>
            <person name="Miyauchi S."/>
            <person name="Thiergart T."/>
            <person name="Pickel B."/>
            <person name="Atanasova L."/>
            <person name="Karlsson M."/>
            <person name="Huettel B."/>
            <person name="Barry K.W."/>
            <person name="Haridas S."/>
            <person name="Chen C."/>
            <person name="Bauer D."/>
            <person name="Andreopoulos W."/>
            <person name="Pangilinan J."/>
            <person name="LaButti K."/>
            <person name="Riley R."/>
            <person name="Lipzen A."/>
            <person name="Clum A."/>
            <person name="Drula E."/>
            <person name="Henrissat B."/>
            <person name="Kohler A."/>
            <person name="Grigoriev I.V."/>
            <person name="Martin F.M."/>
            <person name="Hacquard S."/>
        </authorList>
    </citation>
    <scope>NUCLEOTIDE SEQUENCE</scope>
    <source>
        <strain evidence="10">MPI-CAGE-CH-0235</strain>
    </source>
</reference>
<keyword evidence="3" id="KW-0862">Zinc</keyword>
<dbReference type="GO" id="GO:0008270">
    <property type="term" value="F:zinc ion binding"/>
    <property type="evidence" value="ECO:0007669"/>
    <property type="project" value="InterPro"/>
</dbReference>
<keyword evidence="6" id="KW-0804">Transcription</keyword>
<dbReference type="InterPro" id="IPR050987">
    <property type="entry name" value="AtrR-like"/>
</dbReference>
<evidence type="ECO:0000256" key="3">
    <source>
        <dbReference type="ARBA" id="ARBA00022833"/>
    </source>
</evidence>
<organism evidence="10 11">
    <name type="scientific">Stachybotrys elegans</name>
    <dbReference type="NCBI Taxonomy" id="80388"/>
    <lineage>
        <taxon>Eukaryota</taxon>
        <taxon>Fungi</taxon>
        <taxon>Dikarya</taxon>
        <taxon>Ascomycota</taxon>
        <taxon>Pezizomycotina</taxon>
        <taxon>Sordariomycetes</taxon>
        <taxon>Hypocreomycetidae</taxon>
        <taxon>Hypocreales</taxon>
        <taxon>Stachybotryaceae</taxon>
        <taxon>Stachybotrys</taxon>
    </lineage>
</organism>
<keyword evidence="4" id="KW-0805">Transcription regulation</keyword>
<dbReference type="GO" id="GO:0003677">
    <property type="term" value="F:DNA binding"/>
    <property type="evidence" value="ECO:0007669"/>
    <property type="project" value="UniProtKB-KW"/>
</dbReference>
<dbReference type="EMBL" id="JAGPNK010000002">
    <property type="protein sequence ID" value="KAH7326185.1"/>
    <property type="molecule type" value="Genomic_DNA"/>
</dbReference>
<feature type="region of interest" description="Disordered" evidence="8">
    <location>
        <begin position="698"/>
        <end position="740"/>
    </location>
</feature>
<dbReference type="SMART" id="SM00066">
    <property type="entry name" value="GAL4"/>
    <property type="match status" value="1"/>
</dbReference>
<dbReference type="Pfam" id="PF00172">
    <property type="entry name" value="Zn_clus"/>
    <property type="match status" value="1"/>
</dbReference>
<dbReference type="OrthoDB" id="1924787at2759"/>
<feature type="region of interest" description="Disordered" evidence="8">
    <location>
        <begin position="101"/>
        <end position="137"/>
    </location>
</feature>
<evidence type="ECO:0000256" key="1">
    <source>
        <dbReference type="ARBA" id="ARBA00004123"/>
    </source>
</evidence>
<proteinExistence type="predicted"/>
<dbReference type="GO" id="GO:0005634">
    <property type="term" value="C:nucleus"/>
    <property type="evidence" value="ECO:0007669"/>
    <property type="project" value="UniProtKB-SubCell"/>
</dbReference>
<dbReference type="PANTHER" id="PTHR46910">
    <property type="entry name" value="TRANSCRIPTION FACTOR PDR1"/>
    <property type="match status" value="1"/>
</dbReference>
<keyword evidence="5" id="KW-0238">DNA-binding</keyword>
<dbReference type="GO" id="GO:0000981">
    <property type="term" value="F:DNA-binding transcription factor activity, RNA polymerase II-specific"/>
    <property type="evidence" value="ECO:0007669"/>
    <property type="project" value="InterPro"/>
</dbReference>
<feature type="compositionally biased region" description="Low complexity" evidence="8">
    <location>
        <begin position="835"/>
        <end position="846"/>
    </location>
</feature>
<accession>A0A8K0T473</accession>